<dbReference type="Gene3D" id="3.40.50.1220">
    <property type="entry name" value="TPP-binding domain"/>
    <property type="match status" value="1"/>
</dbReference>
<dbReference type="GO" id="GO:0017136">
    <property type="term" value="F:histone deacetylase activity, NAD-dependent"/>
    <property type="evidence" value="ECO:0007669"/>
    <property type="project" value="TreeGrafter"/>
</dbReference>
<protein>
    <recommendedName>
        <fullName evidence="3">Deacetylase sirtuin-type domain-containing protein</fullName>
    </recommendedName>
</protein>
<evidence type="ECO:0000313" key="4">
    <source>
        <dbReference type="EMBL" id="SVD87853.1"/>
    </source>
</evidence>
<dbReference type="InterPro" id="IPR029035">
    <property type="entry name" value="DHS-like_NAD/FAD-binding_dom"/>
</dbReference>
<evidence type="ECO:0000256" key="2">
    <source>
        <dbReference type="ARBA" id="ARBA00023027"/>
    </source>
</evidence>
<name>A0A382YXD5_9ZZZZ</name>
<proteinExistence type="predicted"/>
<dbReference type="InterPro" id="IPR026590">
    <property type="entry name" value="Ssirtuin_cat_dom"/>
</dbReference>
<accession>A0A382YXD5</accession>
<dbReference type="InterPro" id="IPR026591">
    <property type="entry name" value="Sirtuin_cat_small_dom_sf"/>
</dbReference>
<dbReference type="Gene3D" id="3.30.1600.10">
    <property type="entry name" value="SIR2/SIRT2 'Small Domain"/>
    <property type="match status" value="1"/>
</dbReference>
<dbReference type="EMBL" id="UINC01179256">
    <property type="protein sequence ID" value="SVD87853.1"/>
    <property type="molecule type" value="Genomic_DNA"/>
</dbReference>
<keyword evidence="2" id="KW-0520">NAD</keyword>
<feature type="domain" description="Deacetylase sirtuin-type" evidence="3">
    <location>
        <begin position="8"/>
        <end position="192"/>
    </location>
</feature>
<evidence type="ECO:0000259" key="3">
    <source>
        <dbReference type="PROSITE" id="PS50305"/>
    </source>
</evidence>
<gene>
    <name evidence="4" type="ORF">METZ01_LOCUS440707</name>
</gene>
<dbReference type="AlphaFoldDB" id="A0A382YXD5"/>
<dbReference type="InterPro" id="IPR003000">
    <property type="entry name" value="Sirtuin"/>
</dbReference>
<feature type="non-terminal residue" evidence="4">
    <location>
        <position position="192"/>
    </location>
</feature>
<dbReference type="PROSITE" id="PS50305">
    <property type="entry name" value="SIRTUIN"/>
    <property type="match status" value="1"/>
</dbReference>
<reference evidence="4" key="1">
    <citation type="submission" date="2018-05" db="EMBL/GenBank/DDBJ databases">
        <authorList>
            <person name="Lanie J.A."/>
            <person name="Ng W.-L."/>
            <person name="Kazmierczak K.M."/>
            <person name="Andrzejewski T.M."/>
            <person name="Davidsen T.M."/>
            <person name="Wayne K.J."/>
            <person name="Tettelin H."/>
            <person name="Glass J.I."/>
            <person name="Rusch D."/>
            <person name="Podicherti R."/>
            <person name="Tsui H.-C.T."/>
            <person name="Winkler M.E."/>
        </authorList>
    </citation>
    <scope>NUCLEOTIDE SEQUENCE</scope>
</reference>
<dbReference type="SUPFAM" id="SSF52467">
    <property type="entry name" value="DHS-like NAD/FAD-binding domain"/>
    <property type="match status" value="1"/>
</dbReference>
<evidence type="ECO:0000256" key="1">
    <source>
        <dbReference type="ARBA" id="ARBA00022679"/>
    </source>
</evidence>
<dbReference type="PANTHER" id="PTHR11085">
    <property type="entry name" value="NAD-DEPENDENT PROTEIN DEACYLASE SIRTUIN-5, MITOCHONDRIAL-RELATED"/>
    <property type="match status" value="1"/>
</dbReference>
<keyword evidence="1" id="KW-0808">Transferase</keyword>
<organism evidence="4">
    <name type="scientific">marine metagenome</name>
    <dbReference type="NCBI Taxonomy" id="408172"/>
    <lineage>
        <taxon>unclassified sequences</taxon>
        <taxon>metagenomes</taxon>
        <taxon>ecological metagenomes</taxon>
    </lineage>
</organism>
<dbReference type="PANTHER" id="PTHR11085:SF4">
    <property type="entry name" value="NAD-DEPENDENT PROTEIN DEACYLASE"/>
    <property type="match status" value="1"/>
</dbReference>
<dbReference type="Pfam" id="PF02146">
    <property type="entry name" value="SIR2"/>
    <property type="match status" value="1"/>
</dbReference>
<dbReference type="InterPro" id="IPR050134">
    <property type="entry name" value="NAD-dep_sirtuin_deacylases"/>
</dbReference>
<dbReference type="GO" id="GO:0070403">
    <property type="term" value="F:NAD+ binding"/>
    <property type="evidence" value="ECO:0007669"/>
    <property type="project" value="InterPro"/>
</dbReference>
<sequence length="192" mass="20350">MDDRGAQPAEVLESAVLAAADLVAGAASVTVLTGAGISTDSGIPDFRGPEGVWTKNPEAEKASDIRYFRADPAVRRARWQVLAHGGMWDGVEPNDGHRALVPLEADGRLHTLVTQNVDGLHVLAGSDPALVVEVHGTVRRAMCLGCDRRSDIDVVLDRVRNGDLDPHCDGCGGLLKSATVSFGQDLFEGDME</sequence>